<dbReference type="Proteomes" id="UP000250321">
    <property type="component" value="Unassembled WGS sequence"/>
</dbReference>
<feature type="transmembrane region" description="Helical" evidence="2">
    <location>
        <begin position="452"/>
        <end position="480"/>
    </location>
</feature>
<dbReference type="InterPro" id="IPR016135">
    <property type="entry name" value="UBQ-conjugating_enzyme/RWD"/>
</dbReference>
<evidence type="ECO:0000313" key="5">
    <source>
        <dbReference type="Proteomes" id="UP000250321"/>
    </source>
</evidence>
<feature type="compositionally biased region" description="Basic and acidic residues" evidence="1">
    <location>
        <begin position="114"/>
        <end position="136"/>
    </location>
</feature>
<keyword evidence="5" id="KW-1185">Reference proteome</keyword>
<keyword evidence="2" id="KW-1133">Transmembrane helix</keyword>
<dbReference type="EMBL" id="PJQY01002464">
    <property type="protein sequence ID" value="PQP93391.1"/>
    <property type="molecule type" value="Genomic_DNA"/>
</dbReference>
<dbReference type="Pfam" id="PF00179">
    <property type="entry name" value="UQ_con"/>
    <property type="match status" value="2"/>
</dbReference>
<sequence>MENPGEKRILEEYDKIKSYHSKDFMFRKLDWNSYEWQGALRGPSGSHFAGGIYHVRLLFAKEYPREKPSFIFLTENGSFNIQTKTNATLKWDPSSSRMEQAFIQLIELMPECPDFKSDSEEEHKDKRRDLAKKSSEEAPIYGTDARQKLINVNHQYMQRRWKFFSQLTEVANRKQQGAGGYVANVVGNAFNATNSDGEEVVVDRVGPTQMESDRSVIVEDNYNIQNSGEKQILEEYHAIKSNPSSDFTCLKLDWNPYEWQFAIRGQRETEFDGGIYHGMVKFSEGYPSNPPSIVFLTKNGCFDTQTIISLSNWQSSSVQDTIVAFIEHMATYSNGGLVSVKRVKRRYLAIKSHAKAPKYGTLAREEVMDEIHQHMLSNTQLDVNNSKWLKVFMVIVCPFCSYVILQKAAAVYANITSSGCVVNISGNTFNVNNSERVGVFDFWKEAPNPMGIFLVFMLYVMVLFCSLVIGDQICSVVLFYW</sequence>
<organism evidence="4 5">
    <name type="scientific">Prunus yedoensis var. nudiflora</name>
    <dbReference type="NCBI Taxonomy" id="2094558"/>
    <lineage>
        <taxon>Eukaryota</taxon>
        <taxon>Viridiplantae</taxon>
        <taxon>Streptophyta</taxon>
        <taxon>Embryophyta</taxon>
        <taxon>Tracheophyta</taxon>
        <taxon>Spermatophyta</taxon>
        <taxon>Magnoliopsida</taxon>
        <taxon>eudicotyledons</taxon>
        <taxon>Gunneridae</taxon>
        <taxon>Pentapetalae</taxon>
        <taxon>rosids</taxon>
        <taxon>fabids</taxon>
        <taxon>Rosales</taxon>
        <taxon>Rosaceae</taxon>
        <taxon>Amygdaloideae</taxon>
        <taxon>Amygdaleae</taxon>
        <taxon>Prunus</taxon>
    </lineage>
</organism>
<feature type="domain" description="UBC core" evidence="3">
    <location>
        <begin position="227"/>
        <end position="372"/>
    </location>
</feature>
<dbReference type="PROSITE" id="PS50127">
    <property type="entry name" value="UBC_2"/>
    <property type="match status" value="2"/>
</dbReference>
<dbReference type="Gene3D" id="3.10.110.10">
    <property type="entry name" value="Ubiquitin Conjugating Enzyme"/>
    <property type="match status" value="2"/>
</dbReference>
<keyword evidence="2" id="KW-0812">Transmembrane</keyword>
<feature type="domain" description="UBC core" evidence="3">
    <location>
        <begin position="4"/>
        <end position="147"/>
    </location>
</feature>
<name>A0A314XHX1_PRUYE</name>
<evidence type="ECO:0000256" key="1">
    <source>
        <dbReference type="SAM" id="MobiDB-lite"/>
    </source>
</evidence>
<accession>A0A314XHX1</accession>
<dbReference type="STRING" id="2094558.A0A314XHX1"/>
<dbReference type="OrthoDB" id="1158011at2759"/>
<dbReference type="InterPro" id="IPR000608">
    <property type="entry name" value="UBC"/>
</dbReference>
<evidence type="ECO:0000259" key="3">
    <source>
        <dbReference type="PROSITE" id="PS50127"/>
    </source>
</evidence>
<evidence type="ECO:0000256" key="2">
    <source>
        <dbReference type="SAM" id="Phobius"/>
    </source>
</evidence>
<proteinExistence type="predicted"/>
<dbReference type="AlphaFoldDB" id="A0A314XHX1"/>
<comment type="caution">
    <text evidence="4">The sequence shown here is derived from an EMBL/GenBank/DDBJ whole genome shotgun (WGS) entry which is preliminary data.</text>
</comment>
<feature type="region of interest" description="Disordered" evidence="1">
    <location>
        <begin position="114"/>
        <end position="138"/>
    </location>
</feature>
<dbReference type="PANTHER" id="PTHR24068">
    <property type="entry name" value="UBIQUITIN-CONJUGATING ENZYME E2"/>
    <property type="match status" value="1"/>
</dbReference>
<evidence type="ECO:0000313" key="4">
    <source>
        <dbReference type="EMBL" id="PQP93391.1"/>
    </source>
</evidence>
<keyword evidence="2" id="KW-0472">Membrane</keyword>
<gene>
    <name evidence="4" type="ORF">Pyn_21138</name>
</gene>
<dbReference type="SUPFAM" id="SSF54495">
    <property type="entry name" value="UBC-like"/>
    <property type="match status" value="2"/>
</dbReference>
<protein>
    <submittedName>
        <fullName evidence="4">Ubiquitin-conjugating enzyme E2 J2-like</fullName>
    </submittedName>
</protein>
<dbReference type="SMART" id="SM00212">
    <property type="entry name" value="UBCc"/>
    <property type="match status" value="2"/>
</dbReference>
<reference evidence="4 5" key="1">
    <citation type="submission" date="2018-02" db="EMBL/GenBank/DDBJ databases">
        <title>Draft genome of wild Prunus yedoensis var. nudiflora.</title>
        <authorList>
            <person name="Baek S."/>
            <person name="Kim J.-H."/>
            <person name="Choi K."/>
            <person name="Kim G.-B."/>
            <person name="Cho A."/>
            <person name="Jang H."/>
            <person name="Shin C.-H."/>
            <person name="Yu H.-J."/>
            <person name="Mun J.-H."/>
        </authorList>
    </citation>
    <scope>NUCLEOTIDE SEQUENCE [LARGE SCALE GENOMIC DNA]</scope>
    <source>
        <strain evidence="5">cv. Jeju island</strain>
        <tissue evidence="4">Leaf</tissue>
    </source>
</reference>